<organism evidence="2 3">
    <name type="scientific">Plasmodium yoelii yoelii</name>
    <dbReference type="NCBI Taxonomy" id="73239"/>
    <lineage>
        <taxon>Eukaryota</taxon>
        <taxon>Sar</taxon>
        <taxon>Alveolata</taxon>
        <taxon>Apicomplexa</taxon>
        <taxon>Aconoidasida</taxon>
        <taxon>Haemosporida</taxon>
        <taxon>Plasmodiidae</taxon>
        <taxon>Plasmodium</taxon>
        <taxon>Plasmodium (Vinckeia)</taxon>
    </lineage>
</organism>
<feature type="compositionally biased region" description="Polar residues" evidence="1">
    <location>
        <begin position="12"/>
        <end position="22"/>
    </location>
</feature>
<dbReference type="InParanoid" id="Q7REG8"/>
<evidence type="ECO:0000313" key="2">
    <source>
        <dbReference type="EMBL" id="EAA17077.1"/>
    </source>
</evidence>
<dbReference type="EMBL" id="AABL01001598">
    <property type="protein sequence ID" value="EAA17077.1"/>
    <property type="molecule type" value="Genomic_DNA"/>
</dbReference>
<accession>Q7REG8</accession>
<dbReference type="Proteomes" id="UP000008553">
    <property type="component" value="Unassembled WGS sequence"/>
</dbReference>
<feature type="region of interest" description="Disordered" evidence="1">
    <location>
        <begin position="1"/>
        <end position="28"/>
    </location>
</feature>
<proteinExistence type="predicted"/>
<gene>
    <name evidence="2" type="ORF">PY05097</name>
</gene>
<dbReference type="AlphaFoldDB" id="Q7REG8"/>
<sequence length="28" mass="3279">MHMMHSNDVKNQESINKTNEAKGSQKKY</sequence>
<reference evidence="2 3" key="1">
    <citation type="journal article" date="2002" name="Nature">
        <title>Genome sequence and comparative analysis of the model rodent malaria parasite Plasmodium yoelii yoelii.</title>
        <authorList>
            <person name="Carlton J.M."/>
            <person name="Angiuoli S.V."/>
            <person name="Suh B.B."/>
            <person name="Kooij T.W."/>
            <person name="Pertea M."/>
            <person name="Silva J.C."/>
            <person name="Ermolaeva M.D."/>
            <person name="Allen J.E."/>
            <person name="Selengut J.D."/>
            <person name="Koo H.L."/>
            <person name="Peterson J.D."/>
            <person name="Pop M."/>
            <person name="Kosack D.S."/>
            <person name="Shumway M.F."/>
            <person name="Bidwell S.L."/>
            <person name="Shallom S.J."/>
            <person name="van Aken S.E."/>
            <person name="Riedmuller S.B."/>
            <person name="Feldblyum T.V."/>
            <person name="Cho J.K."/>
            <person name="Quackenbush J."/>
            <person name="Sedegah M."/>
            <person name="Shoaibi A."/>
            <person name="Cummings L.M."/>
            <person name="Florens L."/>
            <person name="Yates J.R."/>
            <person name="Raine J.D."/>
            <person name="Sinden R.E."/>
            <person name="Harris M.A."/>
            <person name="Cunningham D.A."/>
            <person name="Preiser P.R."/>
            <person name="Bergman L.W."/>
            <person name="Vaidya A.B."/>
            <person name="van Lin L.H."/>
            <person name="Janse C.J."/>
            <person name="Waters A.P."/>
            <person name="Smith H.O."/>
            <person name="White O.R."/>
            <person name="Salzberg S.L."/>
            <person name="Venter J.C."/>
            <person name="Fraser C.M."/>
            <person name="Hoffman S.L."/>
            <person name="Gardner M.J."/>
            <person name="Carucci D.J."/>
        </authorList>
    </citation>
    <scope>NUCLEOTIDE SEQUENCE [LARGE SCALE GENOMIC DNA]</scope>
    <source>
        <strain evidence="2 3">17XNL</strain>
    </source>
</reference>
<evidence type="ECO:0000256" key="1">
    <source>
        <dbReference type="SAM" id="MobiDB-lite"/>
    </source>
</evidence>
<name>Q7REG8_PLAYO</name>
<dbReference type="PaxDb" id="73239-Q7REG8"/>
<protein>
    <submittedName>
        <fullName evidence="2">Uncharacterized protein</fullName>
    </submittedName>
</protein>
<evidence type="ECO:0000313" key="3">
    <source>
        <dbReference type="Proteomes" id="UP000008553"/>
    </source>
</evidence>
<feature type="compositionally biased region" description="Basic and acidic residues" evidence="1">
    <location>
        <begin position="1"/>
        <end position="11"/>
    </location>
</feature>
<keyword evidence="3" id="KW-1185">Reference proteome</keyword>
<comment type="caution">
    <text evidence="2">The sequence shown here is derived from an EMBL/GenBank/DDBJ whole genome shotgun (WGS) entry which is preliminary data.</text>
</comment>